<evidence type="ECO:0000313" key="3">
    <source>
        <dbReference type="Proteomes" id="UP001189429"/>
    </source>
</evidence>
<protein>
    <submittedName>
        <fullName evidence="2">Uncharacterized protein</fullName>
    </submittedName>
</protein>
<organism evidence="2 3">
    <name type="scientific">Prorocentrum cordatum</name>
    <dbReference type="NCBI Taxonomy" id="2364126"/>
    <lineage>
        <taxon>Eukaryota</taxon>
        <taxon>Sar</taxon>
        <taxon>Alveolata</taxon>
        <taxon>Dinophyceae</taxon>
        <taxon>Prorocentrales</taxon>
        <taxon>Prorocentraceae</taxon>
        <taxon>Prorocentrum</taxon>
    </lineage>
</organism>
<evidence type="ECO:0000313" key="2">
    <source>
        <dbReference type="EMBL" id="CAK0865277.1"/>
    </source>
</evidence>
<feature type="compositionally biased region" description="Gly residues" evidence="1">
    <location>
        <begin position="23"/>
        <end position="33"/>
    </location>
</feature>
<name>A0ABN9V0I5_9DINO</name>
<accession>A0ABN9V0I5</accession>
<dbReference type="Proteomes" id="UP001189429">
    <property type="component" value="Unassembled WGS sequence"/>
</dbReference>
<feature type="non-terminal residue" evidence="2">
    <location>
        <position position="1"/>
    </location>
</feature>
<comment type="caution">
    <text evidence="2">The sequence shown here is derived from an EMBL/GenBank/DDBJ whole genome shotgun (WGS) entry which is preliminary data.</text>
</comment>
<dbReference type="EMBL" id="CAUYUJ010016434">
    <property type="protein sequence ID" value="CAK0865277.1"/>
    <property type="molecule type" value="Genomic_DNA"/>
</dbReference>
<proteinExistence type="predicted"/>
<feature type="compositionally biased region" description="Polar residues" evidence="1">
    <location>
        <begin position="175"/>
        <end position="184"/>
    </location>
</feature>
<gene>
    <name evidence="2" type="ORF">PCOR1329_LOCUS52850</name>
</gene>
<feature type="region of interest" description="Disordered" evidence="1">
    <location>
        <begin position="175"/>
        <end position="196"/>
    </location>
</feature>
<evidence type="ECO:0000256" key="1">
    <source>
        <dbReference type="SAM" id="MobiDB-lite"/>
    </source>
</evidence>
<feature type="region of interest" description="Disordered" evidence="1">
    <location>
        <begin position="1"/>
        <end position="122"/>
    </location>
</feature>
<reference evidence="2" key="1">
    <citation type="submission" date="2023-10" db="EMBL/GenBank/DDBJ databases">
        <authorList>
            <person name="Chen Y."/>
            <person name="Shah S."/>
            <person name="Dougan E. K."/>
            <person name="Thang M."/>
            <person name="Chan C."/>
        </authorList>
    </citation>
    <scope>NUCLEOTIDE SEQUENCE [LARGE SCALE GENOMIC DNA]</scope>
</reference>
<sequence>FAGPRTFPRAASLAKTEGKAAPRGGGGGGGGGRASHAAGAARHSRAGEHSGLGPPAPARWRASENSRWRTAATTLGGPPEGGRQVGRASSEGSEGLPPQKAWKPSEKPSKPSPKLRRCLNRPALSLHPWARRRRSSAQPSCSGSGAIFIRSSMRRMVIAASVANFSDLSLETMGSRTPAATESRTPPLVRSSPYHL</sequence>
<keyword evidence="3" id="KW-1185">Reference proteome</keyword>